<keyword evidence="1" id="KW-0472">Membrane</keyword>
<dbReference type="EMBL" id="UOGK01000691">
    <property type="protein sequence ID" value="VAX42444.1"/>
    <property type="molecule type" value="Genomic_DNA"/>
</dbReference>
<organism evidence="2">
    <name type="scientific">hydrothermal vent metagenome</name>
    <dbReference type="NCBI Taxonomy" id="652676"/>
    <lineage>
        <taxon>unclassified sequences</taxon>
        <taxon>metagenomes</taxon>
        <taxon>ecological metagenomes</taxon>
    </lineage>
</organism>
<keyword evidence="1" id="KW-1133">Transmembrane helix</keyword>
<accession>A0A3B1E0F4</accession>
<sequence>MTQGIPILRRTVDPLDLAANAAGIVLAALGLVIWTQARRSPAESSEQ</sequence>
<feature type="transmembrane region" description="Helical" evidence="1">
    <location>
        <begin position="17"/>
        <end position="35"/>
    </location>
</feature>
<gene>
    <name evidence="2" type="ORF">MNBD_PLANCTO03-900</name>
</gene>
<proteinExistence type="predicted"/>
<evidence type="ECO:0000256" key="1">
    <source>
        <dbReference type="SAM" id="Phobius"/>
    </source>
</evidence>
<evidence type="ECO:0000313" key="2">
    <source>
        <dbReference type="EMBL" id="VAX42444.1"/>
    </source>
</evidence>
<protein>
    <submittedName>
        <fullName evidence="2">Uncharacterized protein</fullName>
    </submittedName>
</protein>
<keyword evidence="1" id="KW-0812">Transmembrane</keyword>
<name>A0A3B1E0F4_9ZZZZ</name>
<reference evidence="2" key="1">
    <citation type="submission" date="2018-06" db="EMBL/GenBank/DDBJ databases">
        <authorList>
            <person name="Zhirakovskaya E."/>
        </authorList>
    </citation>
    <scope>NUCLEOTIDE SEQUENCE</scope>
</reference>
<dbReference type="AlphaFoldDB" id="A0A3B1E0F4"/>